<dbReference type="EMBL" id="LN728129">
    <property type="protein sequence ID" value="CEP12683.1"/>
    <property type="molecule type" value="Genomic_DNA"/>
</dbReference>
<feature type="domain" description="Integrase catalytic" evidence="2">
    <location>
        <begin position="1"/>
        <end position="132"/>
    </location>
</feature>
<sequence>MVDVCTRFVILRPLVDKTAKSVAAAMIDAFGIIGLPRFFVASDHGTEWANQLHTMLFQSMQIEKRYSTQYHPEGNGIAERYVGGTVKKTLAKLLNGNIEDWHNYLPICALMINNKISKKLQSTPFSLMYARNMNAPINYYDVDGNLKSKRYMTNDELLKRIDYMSQLVFPAIAEQHKRYTDKLNGKIDQKNVQVNFKPGTYVMHKIMHKTNAFAPSYVGPYQVIRQNDGGAYILRDEEGMLMSRNYVSSELKAINQEGIIPKTSDFTDTEFIIDYWKQVKKDHAGKVVNIKKIINDKRKQAKSHIKNDFAPSNLYHEIVANPDLNLDRHIYSGPKVNVSKQSNSATAKTSQQHLIPPQSTQATNNSLNVVTRQMAKRNQQLSPANSVQIPYGKRKFGQSVNQDTTIMSDSKRNRP</sequence>
<evidence type="ECO:0000313" key="3">
    <source>
        <dbReference type="EMBL" id="CEP12683.1"/>
    </source>
</evidence>
<dbReference type="InterPro" id="IPR001584">
    <property type="entry name" value="Integrase_cat-core"/>
</dbReference>
<feature type="region of interest" description="Disordered" evidence="1">
    <location>
        <begin position="337"/>
        <end position="361"/>
    </location>
</feature>
<reference evidence="3 4" key="1">
    <citation type="submission" date="2014-09" db="EMBL/GenBank/DDBJ databases">
        <authorList>
            <person name="Ellenberger Sabrina"/>
        </authorList>
    </citation>
    <scope>NUCLEOTIDE SEQUENCE [LARGE SCALE GENOMIC DNA]</scope>
    <source>
        <strain evidence="3 4">CBS 412.66</strain>
    </source>
</reference>
<dbReference type="OrthoDB" id="10267344at2759"/>
<evidence type="ECO:0000259" key="2">
    <source>
        <dbReference type="PROSITE" id="PS50994"/>
    </source>
</evidence>
<dbReference type="Gene3D" id="3.30.420.10">
    <property type="entry name" value="Ribonuclease H-like superfamily/Ribonuclease H"/>
    <property type="match status" value="1"/>
</dbReference>
<dbReference type="AlphaFoldDB" id="A0A0B7NB98"/>
<evidence type="ECO:0000256" key="1">
    <source>
        <dbReference type="SAM" id="MobiDB-lite"/>
    </source>
</evidence>
<dbReference type="GO" id="GO:0005634">
    <property type="term" value="C:nucleus"/>
    <property type="evidence" value="ECO:0007669"/>
    <property type="project" value="UniProtKB-ARBA"/>
</dbReference>
<feature type="region of interest" description="Disordered" evidence="1">
    <location>
        <begin position="377"/>
        <end position="415"/>
    </location>
</feature>
<gene>
    <name evidence="3" type="primary">PARPA_06659.1 scaffold 22897</name>
</gene>
<dbReference type="Proteomes" id="UP000054107">
    <property type="component" value="Unassembled WGS sequence"/>
</dbReference>
<feature type="compositionally biased region" description="Polar residues" evidence="1">
    <location>
        <begin position="398"/>
        <end position="408"/>
    </location>
</feature>
<dbReference type="PROSITE" id="PS50994">
    <property type="entry name" value="INTEGRASE"/>
    <property type="match status" value="1"/>
</dbReference>
<dbReference type="GO" id="GO:0015074">
    <property type="term" value="P:DNA integration"/>
    <property type="evidence" value="ECO:0007669"/>
    <property type="project" value="InterPro"/>
</dbReference>
<feature type="compositionally biased region" description="Polar residues" evidence="1">
    <location>
        <begin position="377"/>
        <end position="388"/>
    </location>
</feature>
<feature type="compositionally biased region" description="Polar residues" evidence="1">
    <location>
        <begin position="338"/>
        <end position="361"/>
    </location>
</feature>
<dbReference type="InterPro" id="IPR036397">
    <property type="entry name" value="RNaseH_sf"/>
</dbReference>
<evidence type="ECO:0000313" key="4">
    <source>
        <dbReference type="Proteomes" id="UP000054107"/>
    </source>
</evidence>
<dbReference type="STRING" id="35722.A0A0B7NB98"/>
<accession>A0A0B7NB98</accession>
<protein>
    <recommendedName>
        <fullName evidence="2">Integrase catalytic domain-containing protein</fullName>
    </recommendedName>
</protein>
<dbReference type="InterPro" id="IPR050951">
    <property type="entry name" value="Retrovirus_Pol_polyprotein"/>
</dbReference>
<organism evidence="3 4">
    <name type="scientific">Parasitella parasitica</name>
    <dbReference type="NCBI Taxonomy" id="35722"/>
    <lineage>
        <taxon>Eukaryota</taxon>
        <taxon>Fungi</taxon>
        <taxon>Fungi incertae sedis</taxon>
        <taxon>Mucoromycota</taxon>
        <taxon>Mucoromycotina</taxon>
        <taxon>Mucoromycetes</taxon>
        <taxon>Mucorales</taxon>
        <taxon>Mucorineae</taxon>
        <taxon>Mucoraceae</taxon>
        <taxon>Parasitella</taxon>
    </lineage>
</organism>
<proteinExistence type="predicted"/>
<dbReference type="SUPFAM" id="SSF53098">
    <property type="entry name" value="Ribonuclease H-like"/>
    <property type="match status" value="1"/>
</dbReference>
<dbReference type="GO" id="GO:0003676">
    <property type="term" value="F:nucleic acid binding"/>
    <property type="evidence" value="ECO:0007669"/>
    <property type="project" value="InterPro"/>
</dbReference>
<dbReference type="PANTHER" id="PTHR37984">
    <property type="entry name" value="PROTEIN CBG26694"/>
    <property type="match status" value="1"/>
</dbReference>
<dbReference type="PANTHER" id="PTHR37984:SF5">
    <property type="entry name" value="PROTEIN NYNRIN-LIKE"/>
    <property type="match status" value="1"/>
</dbReference>
<dbReference type="InterPro" id="IPR012337">
    <property type="entry name" value="RNaseH-like_sf"/>
</dbReference>
<name>A0A0B7NB98_9FUNG</name>
<keyword evidence="4" id="KW-1185">Reference proteome</keyword>